<feature type="chain" id="PRO_5028846232" description="Secreted protein" evidence="1">
    <location>
        <begin position="22"/>
        <end position="79"/>
    </location>
</feature>
<evidence type="ECO:0000313" key="2">
    <source>
        <dbReference type="EMBL" id="KAF2864800.1"/>
    </source>
</evidence>
<proteinExistence type="predicted"/>
<accession>A0A7C8LZM4</accession>
<keyword evidence="1" id="KW-0732">Signal</keyword>
<evidence type="ECO:0008006" key="4">
    <source>
        <dbReference type="Google" id="ProtNLM"/>
    </source>
</evidence>
<organism evidence="2 3">
    <name type="scientific">Massariosphaeria phaeospora</name>
    <dbReference type="NCBI Taxonomy" id="100035"/>
    <lineage>
        <taxon>Eukaryota</taxon>
        <taxon>Fungi</taxon>
        <taxon>Dikarya</taxon>
        <taxon>Ascomycota</taxon>
        <taxon>Pezizomycotina</taxon>
        <taxon>Dothideomycetes</taxon>
        <taxon>Pleosporomycetidae</taxon>
        <taxon>Pleosporales</taxon>
        <taxon>Pleosporales incertae sedis</taxon>
        <taxon>Massariosphaeria</taxon>
    </lineage>
</organism>
<keyword evidence="3" id="KW-1185">Reference proteome</keyword>
<protein>
    <recommendedName>
        <fullName evidence="4">Secreted protein</fullName>
    </recommendedName>
</protein>
<evidence type="ECO:0000313" key="3">
    <source>
        <dbReference type="Proteomes" id="UP000481861"/>
    </source>
</evidence>
<sequence length="79" mass="9374">MFFGFLFASLLSTSFPHLGFSYLSQVLQQTKVLACARPFLLHLSKWRGYIVRHRMFVRRSWQTQSPQTSRHIHLSLHLQ</sequence>
<dbReference type="Proteomes" id="UP000481861">
    <property type="component" value="Unassembled WGS sequence"/>
</dbReference>
<reference evidence="2 3" key="1">
    <citation type="submission" date="2020-01" db="EMBL/GenBank/DDBJ databases">
        <authorList>
            <consortium name="DOE Joint Genome Institute"/>
            <person name="Haridas S."/>
            <person name="Albert R."/>
            <person name="Binder M."/>
            <person name="Bloem J."/>
            <person name="Labutti K."/>
            <person name="Salamov A."/>
            <person name="Andreopoulos B."/>
            <person name="Baker S.E."/>
            <person name="Barry K."/>
            <person name="Bills G."/>
            <person name="Bluhm B.H."/>
            <person name="Cannon C."/>
            <person name="Castanera R."/>
            <person name="Culley D.E."/>
            <person name="Daum C."/>
            <person name="Ezra D."/>
            <person name="Gonzalez J.B."/>
            <person name="Henrissat B."/>
            <person name="Kuo A."/>
            <person name="Liang C."/>
            <person name="Lipzen A."/>
            <person name="Lutzoni F."/>
            <person name="Magnuson J."/>
            <person name="Mondo S."/>
            <person name="Nolan M."/>
            <person name="Ohm R."/>
            <person name="Pangilinan J."/>
            <person name="Park H.-J.H."/>
            <person name="Ramirez L."/>
            <person name="Alfaro M."/>
            <person name="Sun H."/>
            <person name="Tritt A."/>
            <person name="Yoshinaga Y."/>
            <person name="Zwiers L.-H.L."/>
            <person name="Turgeon B.G."/>
            <person name="Goodwin S.B."/>
            <person name="Spatafora J.W."/>
            <person name="Crous P.W."/>
            <person name="Grigoriev I.V."/>
        </authorList>
    </citation>
    <scope>NUCLEOTIDE SEQUENCE [LARGE SCALE GENOMIC DNA]</scope>
    <source>
        <strain evidence="2 3">CBS 611.86</strain>
    </source>
</reference>
<dbReference type="AlphaFoldDB" id="A0A7C8LZM4"/>
<feature type="signal peptide" evidence="1">
    <location>
        <begin position="1"/>
        <end position="21"/>
    </location>
</feature>
<comment type="caution">
    <text evidence="2">The sequence shown here is derived from an EMBL/GenBank/DDBJ whole genome shotgun (WGS) entry which is preliminary data.</text>
</comment>
<dbReference type="EMBL" id="JAADJZ010000039">
    <property type="protein sequence ID" value="KAF2864800.1"/>
    <property type="molecule type" value="Genomic_DNA"/>
</dbReference>
<gene>
    <name evidence="2" type="ORF">BDV95DRAFT_269858</name>
</gene>
<evidence type="ECO:0000256" key="1">
    <source>
        <dbReference type="SAM" id="SignalP"/>
    </source>
</evidence>
<name>A0A7C8LZM4_9PLEO</name>